<reference evidence="8" key="1">
    <citation type="submission" date="2021-01" db="EMBL/GenBank/DDBJ databases">
        <authorList>
            <person name="Corre E."/>
            <person name="Pelletier E."/>
            <person name="Niang G."/>
            <person name="Scheremetjew M."/>
            <person name="Finn R."/>
            <person name="Kale V."/>
            <person name="Holt S."/>
            <person name="Cochrane G."/>
            <person name="Meng A."/>
            <person name="Brown T."/>
            <person name="Cohen L."/>
        </authorList>
    </citation>
    <scope>NUCLEOTIDE SEQUENCE</scope>
    <source>
        <strain evidence="8">RCC1871</strain>
    </source>
</reference>
<dbReference type="EMBL" id="HBHZ01006836">
    <property type="protein sequence ID" value="CAE0192190.1"/>
    <property type="molecule type" value="Transcribed_RNA"/>
</dbReference>
<dbReference type="NCBIfam" id="TIGR00012">
    <property type="entry name" value="L29"/>
    <property type="match status" value="1"/>
</dbReference>
<name>A0A7S3CE46_9CHLO</name>
<dbReference type="SUPFAM" id="SSF46561">
    <property type="entry name" value="Ribosomal protein L29 (L29p)"/>
    <property type="match status" value="1"/>
</dbReference>
<keyword evidence="3" id="KW-0689">Ribosomal protein</keyword>
<evidence type="ECO:0000256" key="3">
    <source>
        <dbReference type="ARBA" id="ARBA00022980"/>
    </source>
</evidence>
<dbReference type="InterPro" id="IPR010729">
    <property type="entry name" value="Ribosomal_uL29_mit"/>
</dbReference>
<feature type="compositionally biased region" description="Basic and acidic residues" evidence="7">
    <location>
        <begin position="50"/>
        <end position="69"/>
    </location>
</feature>
<dbReference type="PANTHER" id="PTHR21183">
    <property type="entry name" value="RIBOSOMAL PROTEIN L47, MITOCHONDRIAL-RELATED"/>
    <property type="match status" value="1"/>
</dbReference>
<keyword evidence="5" id="KW-0687">Ribonucleoprotein</keyword>
<sequence>MALRRCLTLSRGLIAGGEGTAAMVSVSLESAAGSLVRRLAPVSSRRAFSAEEGGKDLADPGAKDAEDVPRIPATSTTGNPDLDDLFGLDMYKLGLREYREETMKGAHGRAWEAKELRLKSFEDLHKLWFVLLKEKNVLVSERHRFNSRGLLMPQKQRIKKVKQSMARIKTVLRERALEMEDEEERREAEAILDAK</sequence>
<evidence type="ECO:0000256" key="4">
    <source>
        <dbReference type="ARBA" id="ARBA00023128"/>
    </source>
</evidence>
<evidence type="ECO:0000256" key="1">
    <source>
        <dbReference type="ARBA" id="ARBA00004173"/>
    </source>
</evidence>
<gene>
    <name evidence="8" type="ORF">CROS1456_LOCUS5280</name>
</gene>
<feature type="region of interest" description="Disordered" evidence="7">
    <location>
        <begin position="50"/>
        <end position="80"/>
    </location>
</feature>
<proteinExistence type="inferred from homology"/>
<dbReference type="GO" id="GO:0032543">
    <property type="term" value="P:mitochondrial translation"/>
    <property type="evidence" value="ECO:0007669"/>
    <property type="project" value="TreeGrafter"/>
</dbReference>
<dbReference type="GO" id="GO:0003735">
    <property type="term" value="F:structural constituent of ribosome"/>
    <property type="evidence" value="ECO:0007669"/>
    <property type="project" value="InterPro"/>
</dbReference>
<dbReference type="AlphaFoldDB" id="A0A7S3CE46"/>
<dbReference type="InterPro" id="IPR001854">
    <property type="entry name" value="Ribosomal_uL29"/>
</dbReference>
<evidence type="ECO:0000256" key="2">
    <source>
        <dbReference type="ARBA" id="ARBA00009254"/>
    </source>
</evidence>
<keyword evidence="4" id="KW-0496">Mitochondrion</keyword>
<evidence type="ECO:0000256" key="7">
    <source>
        <dbReference type="SAM" id="MobiDB-lite"/>
    </source>
</evidence>
<protein>
    <recommendedName>
        <fullName evidence="6">Large ribosomal subunit protein uL29m</fullName>
    </recommendedName>
</protein>
<dbReference type="CDD" id="cd00427">
    <property type="entry name" value="Ribosomal_L29_HIP"/>
    <property type="match status" value="1"/>
</dbReference>
<comment type="subcellular location">
    <subcellularLocation>
        <location evidence="1">Mitochondrion</location>
    </subcellularLocation>
</comment>
<evidence type="ECO:0000256" key="5">
    <source>
        <dbReference type="ARBA" id="ARBA00023274"/>
    </source>
</evidence>
<organism evidence="8">
    <name type="scientific">Chloropicon roscoffensis</name>
    <dbReference type="NCBI Taxonomy" id="1461544"/>
    <lineage>
        <taxon>Eukaryota</taxon>
        <taxon>Viridiplantae</taxon>
        <taxon>Chlorophyta</taxon>
        <taxon>Chloropicophyceae</taxon>
        <taxon>Chloropicales</taxon>
        <taxon>Chloropicaceae</taxon>
        <taxon>Chloropicon</taxon>
    </lineage>
</organism>
<dbReference type="Gene3D" id="6.10.330.20">
    <property type="match status" value="1"/>
</dbReference>
<dbReference type="GO" id="GO:0005762">
    <property type="term" value="C:mitochondrial large ribosomal subunit"/>
    <property type="evidence" value="ECO:0007669"/>
    <property type="project" value="TreeGrafter"/>
</dbReference>
<evidence type="ECO:0000313" key="8">
    <source>
        <dbReference type="EMBL" id="CAE0192190.1"/>
    </source>
</evidence>
<evidence type="ECO:0000256" key="6">
    <source>
        <dbReference type="ARBA" id="ARBA00035289"/>
    </source>
</evidence>
<dbReference type="InterPro" id="IPR036049">
    <property type="entry name" value="Ribosomal_uL29_sf"/>
</dbReference>
<dbReference type="InterPro" id="IPR038340">
    <property type="entry name" value="MRP-L47_sf"/>
</dbReference>
<comment type="similarity">
    <text evidence="2">Belongs to the universal ribosomal protein uL29 family.</text>
</comment>
<accession>A0A7S3CE46</accession>
<dbReference type="Pfam" id="PF06984">
    <property type="entry name" value="MRP-L47"/>
    <property type="match status" value="1"/>
</dbReference>
<dbReference type="PANTHER" id="PTHR21183:SF18">
    <property type="entry name" value="LARGE RIBOSOMAL SUBUNIT PROTEIN UL29M"/>
    <property type="match status" value="1"/>
</dbReference>